<dbReference type="InterPro" id="IPR000152">
    <property type="entry name" value="EGF-type_Asp/Asn_hydroxyl_site"/>
</dbReference>
<comment type="caution">
    <text evidence="6">Lacks conserved residue(s) required for the propagation of feature annotation.</text>
</comment>
<evidence type="ECO:0000256" key="2">
    <source>
        <dbReference type="ARBA" id="ARBA00022729"/>
    </source>
</evidence>
<dbReference type="FunFam" id="2.10.25.10:FF:000038">
    <property type="entry name" value="Fibrillin 2"/>
    <property type="match status" value="1"/>
</dbReference>
<gene>
    <name evidence="9" type="ORF">CDAUBV1_LOCUS8722</name>
</gene>
<evidence type="ECO:0000256" key="4">
    <source>
        <dbReference type="ARBA" id="ARBA00023157"/>
    </source>
</evidence>
<organism evidence="9 10">
    <name type="scientific">Calicophoron daubneyi</name>
    <name type="common">Rumen fluke</name>
    <name type="synonym">Paramphistomum daubneyi</name>
    <dbReference type="NCBI Taxonomy" id="300641"/>
    <lineage>
        <taxon>Eukaryota</taxon>
        <taxon>Metazoa</taxon>
        <taxon>Spiralia</taxon>
        <taxon>Lophotrochozoa</taxon>
        <taxon>Platyhelminthes</taxon>
        <taxon>Trematoda</taxon>
        <taxon>Digenea</taxon>
        <taxon>Plagiorchiida</taxon>
        <taxon>Pronocephalata</taxon>
        <taxon>Paramphistomoidea</taxon>
        <taxon>Paramphistomidae</taxon>
        <taxon>Calicophoron</taxon>
    </lineage>
</organism>
<dbReference type="PANTHER" id="PTHR24042:SF5">
    <property type="entry name" value="EGF-LIKE CALCIUM-BINDING DOMAIN-CONTAINING PROTEIN"/>
    <property type="match status" value="1"/>
</dbReference>
<feature type="disulfide bond" evidence="6">
    <location>
        <begin position="114"/>
        <end position="124"/>
    </location>
</feature>
<dbReference type="PROSITE" id="PS01187">
    <property type="entry name" value="EGF_CA"/>
    <property type="match status" value="1"/>
</dbReference>
<feature type="region of interest" description="Disordered" evidence="7">
    <location>
        <begin position="1"/>
        <end position="20"/>
    </location>
</feature>
<dbReference type="SMART" id="SM00179">
    <property type="entry name" value="EGF_CA"/>
    <property type="match status" value="2"/>
</dbReference>
<dbReference type="InterPro" id="IPR018097">
    <property type="entry name" value="EGF_Ca-bd_CS"/>
</dbReference>
<dbReference type="InterPro" id="IPR000742">
    <property type="entry name" value="EGF"/>
</dbReference>
<dbReference type="PANTHER" id="PTHR24042">
    <property type="entry name" value="NEL HOMOLOG"/>
    <property type="match status" value="1"/>
</dbReference>
<name>A0AAV2TB82_CALDB</name>
<dbReference type="Gene3D" id="2.10.25.10">
    <property type="entry name" value="Laminin"/>
    <property type="match status" value="3"/>
</dbReference>
<reference evidence="9" key="1">
    <citation type="submission" date="2024-06" db="EMBL/GenBank/DDBJ databases">
        <authorList>
            <person name="Liu X."/>
            <person name="Lenzi L."/>
            <person name="Haldenby T S."/>
            <person name="Uol C."/>
        </authorList>
    </citation>
    <scope>NUCLEOTIDE SEQUENCE</scope>
</reference>
<dbReference type="PROSITE" id="PS01186">
    <property type="entry name" value="EGF_2"/>
    <property type="match status" value="1"/>
</dbReference>
<dbReference type="InterPro" id="IPR013032">
    <property type="entry name" value="EGF-like_CS"/>
</dbReference>
<dbReference type="SUPFAM" id="SSF57184">
    <property type="entry name" value="Growth factor receptor domain"/>
    <property type="match status" value="1"/>
</dbReference>
<keyword evidence="3" id="KW-0677">Repeat</keyword>
<feature type="domain" description="EGF-like" evidence="8">
    <location>
        <begin position="144"/>
        <end position="182"/>
    </location>
</feature>
<evidence type="ECO:0000313" key="10">
    <source>
        <dbReference type="Proteomes" id="UP001497525"/>
    </source>
</evidence>
<evidence type="ECO:0000256" key="3">
    <source>
        <dbReference type="ARBA" id="ARBA00022737"/>
    </source>
</evidence>
<dbReference type="GO" id="GO:0005509">
    <property type="term" value="F:calcium ion binding"/>
    <property type="evidence" value="ECO:0007669"/>
    <property type="project" value="InterPro"/>
</dbReference>
<dbReference type="InterPro" id="IPR051586">
    <property type="entry name" value="PKC-binding_NELL"/>
</dbReference>
<dbReference type="SMART" id="SM00181">
    <property type="entry name" value="EGF"/>
    <property type="match status" value="3"/>
</dbReference>
<keyword evidence="2" id="KW-0732">Signal</keyword>
<dbReference type="PROSITE" id="PS00022">
    <property type="entry name" value="EGF_1"/>
    <property type="match status" value="1"/>
</dbReference>
<proteinExistence type="predicted"/>
<dbReference type="InterPro" id="IPR001881">
    <property type="entry name" value="EGF-like_Ca-bd_dom"/>
</dbReference>
<comment type="caution">
    <text evidence="9">The sequence shown here is derived from an EMBL/GenBank/DDBJ whole genome shotgun (WGS) entry which is preliminary data.</text>
</comment>
<accession>A0AAV2TB82</accession>
<keyword evidence="1 6" id="KW-0245">EGF-like domain</keyword>
<evidence type="ECO:0000256" key="7">
    <source>
        <dbReference type="SAM" id="MobiDB-lite"/>
    </source>
</evidence>
<dbReference type="Pfam" id="PF12661">
    <property type="entry name" value="hEGF"/>
    <property type="match status" value="1"/>
</dbReference>
<dbReference type="AlphaFoldDB" id="A0AAV2TB82"/>
<evidence type="ECO:0000313" key="9">
    <source>
        <dbReference type="EMBL" id="CAL5134757.1"/>
    </source>
</evidence>
<dbReference type="InterPro" id="IPR049883">
    <property type="entry name" value="NOTCH1_EGF-like"/>
</dbReference>
<evidence type="ECO:0000259" key="8">
    <source>
        <dbReference type="PROSITE" id="PS50026"/>
    </source>
</evidence>
<dbReference type="GO" id="GO:0008201">
    <property type="term" value="F:heparin binding"/>
    <property type="evidence" value="ECO:0007669"/>
    <property type="project" value="TreeGrafter"/>
</dbReference>
<dbReference type="InterPro" id="IPR009030">
    <property type="entry name" value="Growth_fac_rcpt_cys_sf"/>
</dbReference>
<dbReference type="Proteomes" id="UP001497525">
    <property type="component" value="Unassembled WGS sequence"/>
</dbReference>
<evidence type="ECO:0000256" key="5">
    <source>
        <dbReference type="ARBA" id="ARBA00023180"/>
    </source>
</evidence>
<dbReference type="EMBL" id="CAXLJL010000223">
    <property type="protein sequence ID" value="CAL5134757.1"/>
    <property type="molecule type" value="Genomic_DNA"/>
</dbReference>
<dbReference type="Pfam" id="PF07645">
    <property type="entry name" value="EGF_CA"/>
    <property type="match status" value="2"/>
</dbReference>
<dbReference type="PROSITE" id="PS50026">
    <property type="entry name" value="EGF_3"/>
    <property type="match status" value="3"/>
</dbReference>
<feature type="disulfide bond" evidence="6">
    <location>
        <begin position="132"/>
        <end position="141"/>
    </location>
</feature>
<sequence length="522" mass="58146">MSHAHTILGTISRNPDRTHNGTMRCHSVDEDRHCPKLDCERRLQVRVKDKCCKVCKKIDYCIQKHRLCDPIAKCLPTENGYLCQCPRGYAGSGRLRRLENGSAEYQNDGCRPTCEPACQNNGLCTKPNLCQCVPGFIGPNCQFDINECNLGLHRCTQNASCLNLPGSYACTCKPGFGRPAVNGNYSLTRKNDLRTRETAAFSVADMMDPTGSLCQEQHACSGREDAQLKHVRRGSCIADRTGSISWRPMKNLDLLKHLRHLAGTDTAMVGTHDCLLTSPTDSNTHIVIPDGELVPDLWTLGSACPICQCHSARYWCPGNDSEQLIEYARLIPFLTSMNVSDWPTPKQKQENILYSDQIGAENTSCFGFMLSNTKINSNATPCRLCDEINSPYSRLPYTWRYDSSSNDSLTGQLSICFCLHGKKFCRRLRMPSANDLERSPSIETDQPLSSGFEGANSNLSVNLCQEDDTRRSDKMFSLESVNCFCEGQMVKCSSTGISSFVDPSAQYLSFLEKGMIIYVEQS</sequence>
<keyword evidence="4 6" id="KW-1015">Disulfide bond</keyword>
<dbReference type="CDD" id="cd00054">
    <property type="entry name" value="EGF_CA"/>
    <property type="match status" value="2"/>
</dbReference>
<feature type="domain" description="EGF-like" evidence="8">
    <location>
        <begin position="111"/>
        <end position="142"/>
    </location>
</feature>
<protein>
    <recommendedName>
        <fullName evidence="8">EGF-like domain-containing protein</fullName>
    </recommendedName>
</protein>
<feature type="domain" description="EGF-like" evidence="8">
    <location>
        <begin position="57"/>
        <end position="92"/>
    </location>
</feature>
<evidence type="ECO:0000256" key="6">
    <source>
        <dbReference type="PROSITE-ProRule" id="PRU00076"/>
    </source>
</evidence>
<dbReference type="GO" id="GO:0005615">
    <property type="term" value="C:extracellular space"/>
    <property type="evidence" value="ECO:0007669"/>
    <property type="project" value="TreeGrafter"/>
</dbReference>
<evidence type="ECO:0000256" key="1">
    <source>
        <dbReference type="ARBA" id="ARBA00022536"/>
    </source>
</evidence>
<dbReference type="PROSITE" id="PS00010">
    <property type="entry name" value="ASX_HYDROXYL"/>
    <property type="match status" value="1"/>
</dbReference>
<keyword evidence="5" id="KW-0325">Glycoprotein</keyword>